<dbReference type="HOGENOM" id="CLU_2782370_0_0_1"/>
<reference evidence="2" key="2">
    <citation type="submission" date="2025-08" db="UniProtKB">
        <authorList>
            <consortium name="Ensembl"/>
        </authorList>
    </citation>
    <scope>IDENTIFICATION</scope>
</reference>
<evidence type="ECO:0000313" key="2">
    <source>
        <dbReference type="Ensembl" id="ENSCSAVP00000003943.1"/>
    </source>
</evidence>
<sequence length="69" mass="7637">MSDHQVPSYILPQNCVTMNPGGDERPPNNQKSTEDDLSFAEDILLTDLHLLNDSWFGDGSGGKNDDQFV</sequence>
<organism evidence="2 3">
    <name type="scientific">Ciona savignyi</name>
    <name type="common">Pacific transparent sea squirt</name>
    <dbReference type="NCBI Taxonomy" id="51511"/>
    <lineage>
        <taxon>Eukaryota</taxon>
        <taxon>Metazoa</taxon>
        <taxon>Chordata</taxon>
        <taxon>Tunicata</taxon>
        <taxon>Ascidiacea</taxon>
        <taxon>Phlebobranchia</taxon>
        <taxon>Cionidae</taxon>
        <taxon>Ciona</taxon>
    </lineage>
</organism>
<proteinExistence type="predicted"/>
<reference evidence="3" key="1">
    <citation type="submission" date="2003-08" db="EMBL/GenBank/DDBJ databases">
        <authorList>
            <person name="Birren B."/>
            <person name="Nusbaum C."/>
            <person name="Abebe A."/>
            <person name="Abouelleil A."/>
            <person name="Adekoya E."/>
            <person name="Ait-zahra M."/>
            <person name="Allen N."/>
            <person name="Allen T."/>
            <person name="An P."/>
            <person name="Anderson M."/>
            <person name="Anderson S."/>
            <person name="Arachchi H."/>
            <person name="Armbruster J."/>
            <person name="Bachantsang P."/>
            <person name="Baldwin J."/>
            <person name="Barry A."/>
            <person name="Bayul T."/>
            <person name="Blitshsteyn B."/>
            <person name="Bloom T."/>
            <person name="Blye J."/>
            <person name="Boguslavskiy L."/>
            <person name="Borowsky M."/>
            <person name="Boukhgalter B."/>
            <person name="Brunache A."/>
            <person name="Butler J."/>
            <person name="Calixte N."/>
            <person name="Calvo S."/>
            <person name="Camarata J."/>
            <person name="Campo K."/>
            <person name="Chang J."/>
            <person name="Cheshatsang Y."/>
            <person name="Citroen M."/>
            <person name="Collymore A."/>
            <person name="Considine T."/>
            <person name="Cook A."/>
            <person name="Cooke P."/>
            <person name="Corum B."/>
            <person name="Cuomo C."/>
            <person name="David R."/>
            <person name="Dawoe T."/>
            <person name="Degray S."/>
            <person name="Dodge S."/>
            <person name="Dooley K."/>
            <person name="Dorje P."/>
            <person name="Dorjee K."/>
            <person name="Dorris L."/>
            <person name="Duffey N."/>
            <person name="Dupes A."/>
            <person name="Elkins T."/>
            <person name="Engels R."/>
            <person name="Erickson J."/>
            <person name="Farina A."/>
            <person name="Faro S."/>
            <person name="Ferreira P."/>
            <person name="Fischer H."/>
            <person name="Fitzgerald M."/>
            <person name="Foley K."/>
            <person name="Gage D."/>
            <person name="Galagan J."/>
            <person name="Gearin G."/>
            <person name="Gnerre S."/>
            <person name="Gnirke A."/>
            <person name="Goyette A."/>
            <person name="Graham J."/>
            <person name="Grandbois E."/>
            <person name="Gyaltsen K."/>
            <person name="Hafez N."/>
            <person name="Hagopian D."/>
            <person name="Hagos B."/>
            <person name="Hall J."/>
            <person name="Hatcher B."/>
            <person name="Heller A."/>
            <person name="Higgins H."/>
            <person name="Honan T."/>
            <person name="Horn A."/>
            <person name="Houde N."/>
            <person name="Hughes L."/>
            <person name="Hulme W."/>
            <person name="Husby E."/>
            <person name="Iliev I."/>
            <person name="Jaffe D."/>
            <person name="Jones C."/>
            <person name="Kamal M."/>
            <person name="Kamat A."/>
            <person name="Kamvysselis M."/>
            <person name="Karlsson E."/>
            <person name="Kells C."/>
            <person name="Kieu A."/>
            <person name="Kisner P."/>
            <person name="Kodira C."/>
            <person name="Kulbokas E."/>
            <person name="Labutti K."/>
            <person name="Lama D."/>
            <person name="Landers T."/>
            <person name="Leger J."/>
            <person name="Levine S."/>
            <person name="Lewis D."/>
            <person name="Lewis T."/>
            <person name="Lindblad-toh K."/>
            <person name="Liu X."/>
            <person name="Lokyitsang T."/>
            <person name="Lokyitsang Y."/>
            <person name="Lucien O."/>
            <person name="Lui A."/>
            <person name="Ma L.J."/>
            <person name="Mabbitt R."/>
            <person name="Macdonald J."/>
            <person name="Maclean C."/>
            <person name="Major J."/>
            <person name="Manning J."/>
            <person name="Marabella R."/>
            <person name="Maru K."/>
            <person name="Matthews C."/>
            <person name="Mauceli E."/>
            <person name="Mccarthy M."/>
            <person name="Mcdonough S."/>
            <person name="Mcghee T."/>
            <person name="Meldrim J."/>
            <person name="Meneus L."/>
            <person name="Mesirov J."/>
            <person name="Mihalev A."/>
            <person name="Mihova T."/>
            <person name="Mikkelsen T."/>
            <person name="Mlenga V."/>
            <person name="Moru K."/>
            <person name="Mozes J."/>
            <person name="Mulrain L."/>
            <person name="Munson G."/>
            <person name="Naylor J."/>
            <person name="Newes C."/>
            <person name="Nguyen C."/>
            <person name="Nguyen N."/>
            <person name="Nguyen T."/>
            <person name="Nicol R."/>
            <person name="Nielsen C."/>
            <person name="Nizzari M."/>
            <person name="Norbu C."/>
            <person name="Norbu N."/>
            <person name="O'donnell P."/>
            <person name="Okoawo O."/>
            <person name="O'leary S."/>
            <person name="Omotosho B."/>
            <person name="O'neill K."/>
            <person name="Osman S."/>
            <person name="Parker S."/>
            <person name="Perrin D."/>
            <person name="Phunkhang P."/>
            <person name="Piqani B."/>
            <person name="Purcell S."/>
            <person name="Rachupka T."/>
            <person name="Ramasamy U."/>
            <person name="Rameau R."/>
            <person name="Ray V."/>
            <person name="Raymond C."/>
            <person name="Retta R."/>
            <person name="Richardson S."/>
            <person name="Rise C."/>
            <person name="Rodriguez J."/>
            <person name="Rogers J."/>
            <person name="Rogov P."/>
            <person name="Rutman M."/>
            <person name="Schupbach R."/>
            <person name="Seaman C."/>
            <person name="Settipalli S."/>
            <person name="Sharpe T."/>
            <person name="Sheridan J."/>
            <person name="Sherpa N."/>
            <person name="Shi J."/>
            <person name="Smirnov S."/>
            <person name="Smith C."/>
            <person name="Sougnez C."/>
            <person name="Spencer B."/>
            <person name="Stalker J."/>
            <person name="Stange-thomann N."/>
            <person name="Stavropoulos S."/>
            <person name="Stetson K."/>
            <person name="Stone C."/>
            <person name="Stone S."/>
            <person name="Stubbs M."/>
            <person name="Talamas J."/>
            <person name="Tchuinga P."/>
            <person name="Tenzing P."/>
            <person name="Tesfaye S."/>
            <person name="Theodore J."/>
            <person name="Thoulutsang Y."/>
            <person name="Topham K."/>
            <person name="Towey S."/>
            <person name="Tsamla T."/>
            <person name="Tsomo N."/>
            <person name="Vallee D."/>
            <person name="Vassiliev H."/>
            <person name="Venkataraman V."/>
            <person name="Vinson J."/>
            <person name="Vo A."/>
            <person name="Wade C."/>
            <person name="Wang S."/>
            <person name="Wangchuk T."/>
            <person name="Wangdi T."/>
            <person name="Whittaker C."/>
            <person name="Wilkinson J."/>
            <person name="Wu Y."/>
            <person name="Wyman D."/>
            <person name="Yadav S."/>
            <person name="Yang S."/>
            <person name="Yang X."/>
            <person name="Yeager S."/>
            <person name="Yee E."/>
            <person name="Young G."/>
            <person name="Zainoun J."/>
            <person name="Zembeck L."/>
            <person name="Zimmer A."/>
            <person name="Zody M."/>
            <person name="Lander E."/>
        </authorList>
    </citation>
    <scope>NUCLEOTIDE SEQUENCE [LARGE SCALE GENOMIC DNA]</scope>
</reference>
<evidence type="ECO:0000256" key="1">
    <source>
        <dbReference type="SAM" id="MobiDB-lite"/>
    </source>
</evidence>
<feature type="region of interest" description="Disordered" evidence="1">
    <location>
        <begin position="1"/>
        <end position="37"/>
    </location>
</feature>
<dbReference type="AlphaFoldDB" id="H2YF45"/>
<name>H2YF45_CIOSA</name>
<evidence type="ECO:0000313" key="3">
    <source>
        <dbReference type="Proteomes" id="UP000007875"/>
    </source>
</evidence>
<protein>
    <submittedName>
        <fullName evidence="2">Uncharacterized protein</fullName>
    </submittedName>
</protein>
<keyword evidence="3" id="KW-1185">Reference proteome</keyword>
<dbReference type="InParanoid" id="H2YF45"/>
<dbReference type="Proteomes" id="UP000007875">
    <property type="component" value="Unassembled WGS sequence"/>
</dbReference>
<accession>H2YF45</accession>
<dbReference type="Ensembl" id="ENSCSAVT00000004002.1">
    <property type="protein sequence ID" value="ENSCSAVP00000003943.1"/>
    <property type="gene ID" value="ENSCSAVG00000002338.1"/>
</dbReference>
<reference evidence="2" key="3">
    <citation type="submission" date="2025-09" db="UniProtKB">
        <authorList>
            <consortium name="Ensembl"/>
        </authorList>
    </citation>
    <scope>IDENTIFICATION</scope>
</reference>